<dbReference type="PANTHER" id="PTHR10903">
    <property type="entry name" value="GTPASE, IMAP FAMILY MEMBER-RELATED"/>
    <property type="match status" value="1"/>
</dbReference>
<dbReference type="InterPro" id="IPR006703">
    <property type="entry name" value="G_AIG1"/>
</dbReference>
<dbReference type="GO" id="GO:0005525">
    <property type="term" value="F:GTP binding"/>
    <property type="evidence" value="ECO:0007669"/>
    <property type="project" value="UniProtKB-KW"/>
</dbReference>
<evidence type="ECO:0000259" key="5">
    <source>
        <dbReference type="PROSITE" id="PS51720"/>
    </source>
</evidence>
<dbReference type="Gene3D" id="3.40.50.300">
    <property type="entry name" value="P-loop containing nucleotide triphosphate hydrolases"/>
    <property type="match status" value="1"/>
</dbReference>
<dbReference type="InterPro" id="IPR045058">
    <property type="entry name" value="GIMA/IAN/Toc"/>
</dbReference>
<proteinExistence type="inferred from homology"/>
<dbReference type="PANTHER" id="PTHR10903:SF184">
    <property type="entry name" value="GTP-BINDING PROTEIN A"/>
    <property type="match status" value="1"/>
</dbReference>
<evidence type="ECO:0000256" key="1">
    <source>
        <dbReference type="ARBA" id="ARBA00008535"/>
    </source>
</evidence>
<dbReference type="EMBL" id="UYJE01008967">
    <property type="protein sequence ID" value="VDI68866.1"/>
    <property type="molecule type" value="Genomic_DNA"/>
</dbReference>
<evidence type="ECO:0000256" key="4">
    <source>
        <dbReference type="SAM" id="Coils"/>
    </source>
</evidence>
<keyword evidence="4" id="KW-0175">Coiled coil</keyword>
<dbReference type="Pfam" id="PF04548">
    <property type="entry name" value="AIG1"/>
    <property type="match status" value="1"/>
</dbReference>
<dbReference type="OrthoDB" id="10056136at2759"/>
<feature type="domain" description="AIG1-type G" evidence="5">
    <location>
        <begin position="4"/>
        <end position="211"/>
    </location>
</feature>
<dbReference type="AlphaFoldDB" id="A0A8B6GTC3"/>
<keyword evidence="2" id="KW-0547">Nucleotide-binding</keyword>
<dbReference type="SUPFAM" id="SSF52540">
    <property type="entry name" value="P-loop containing nucleoside triphosphate hydrolases"/>
    <property type="match status" value="1"/>
</dbReference>
<comment type="similarity">
    <text evidence="1">Belongs to the TRAFAC class TrmE-Era-EngA-EngB-Septin-like GTPase superfamily. AIG1/Toc34/Toc159-like paraseptin GTPase family. IAN subfamily.</text>
</comment>
<protein>
    <recommendedName>
        <fullName evidence="5">AIG1-type G domain-containing protein</fullName>
    </recommendedName>
</protein>
<sequence length="240" mass="27732">MASNRPKRIVLFGRTGVGKSSVGNTLLGKDYFKTKCTASSVTQVCETAEEILESGQPLQIVDTPGIFDAEGKNMFSEVQNVFDLLKPGPHAILIVYMPQRCSRVEDVLDLRKLFGNDMFLEYTILIINRKSEIINPSIPNVREFIKNSDSVELQQLYEQCGKRVVAVENYDVWEKRKLDAEEIMREIETLDVNYIHHCFDLVHENIELKAEQLKRQEQIRELERENKELKYKNNTSCNML</sequence>
<comment type="caution">
    <text evidence="6">The sequence shown here is derived from an EMBL/GenBank/DDBJ whole genome shotgun (WGS) entry which is preliminary data.</text>
</comment>
<gene>
    <name evidence="6" type="ORF">MGAL_10B032676</name>
</gene>
<feature type="coiled-coil region" evidence="4">
    <location>
        <begin position="205"/>
        <end position="232"/>
    </location>
</feature>
<dbReference type="Proteomes" id="UP000596742">
    <property type="component" value="Unassembled WGS sequence"/>
</dbReference>
<accession>A0A8B6GTC3</accession>
<evidence type="ECO:0000256" key="3">
    <source>
        <dbReference type="ARBA" id="ARBA00023134"/>
    </source>
</evidence>
<dbReference type="PROSITE" id="PS51720">
    <property type="entry name" value="G_AIG1"/>
    <property type="match status" value="1"/>
</dbReference>
<evidence type="ECO:0000256" key="2">
    <source>
        <dbReference type="ARBA" id="ARBA00022741"/>
    </source>
</evidence>
<keyword evidence="7" id="KW-1185">Reference proteome</keyword>
<dbReference type="InterPro" id="IPR027417">
    <property type="entry name" value="P-loop_NTPase"/>
</dbReference>
<evidence type="ECO:0000313" key="6">
    <source>
        <dbReference type="EMBL" id="VDI68866.1"/>
    </source>
</evidence>
<evidence type="ECO:0000313" key="7">
    <source>
        <dbReference type="Proteomes" id="UP000596742"/>
    </source>
</evidence>
<organism evidence="6 7">
    <name type="scientific">Mytilus galloprovincialis</name>
    <name type="common">Mediterranean mussel</name>
    <dbReference type="NCBI Taxonomy" id="29158"/>
    <lineage>
        <taxon>Eukaryota</taxon>
        <taxon>Metazoa</taxon>
        <taxon>Spiralia</taxon>
        <taxon>Lophotrochozoa</taxon>
        <taxon>Mollusca</taxon>
        <taxon>Bivalvia</taxon>
        <taxon>Autobranchia</taxon>
        <taxon>Pteriomorphia</taxon>
        <taxon>Mytilida</taxon>
        <taxon>Mytiloidea</taxon>
        <taxon>Mytilidae</taxon>
        <taxon>Mytilinae</taxon>
        <taxon>Mytilus</taxon>
    </lineage>
</organism>
<reference evidence="6" key="1">
    <citation type="submission" date="2018-11" db="EMBL/GenBank/DDBJ databases">
        <authorList>
            <person name="Alioto T."/>
            <person name="Alioto T."/>
        </authorList>
    </citation>
    <scope>NUCLEOTIDE SEQUENCE</scope>
</reference>
<name>A0A8B6GTC3_MYTGA</name>
<keyword evidence="3" id="KW-0342">GTP-binding</keyword>